<dbReference type="PROSITE" id="PS00061">
    <property type="entry name" value="ADH_SHORT"/>
    <property type="match status" value="1"/>
</dbReference>
<dbReference type="SUPFAM" id="SSF51735">
    <property type="entry name" value="NAD(P)-binding Rossmann-fold domains"/>
    <property type="match status" value="1"/>
</dbReference>
<dbReference type="PANTHER" id="PTHR42760:SF40">
    <property type="entry name" value="3-OXOACYL-[ACYL-CARRIER-PROTEIN] REDUCTASE, CHLOROPLASTIC"/>
    <property type="match status" value="1"/>
</dbReference>
<dbReference type="Gene3D" id="3.40.50.720">
    <property type="entry name" value="NAD(P)-binding Rossmann-like Domain"/>
    <property type="match status" value="1"/>
</dbReference>
<accession>A0ABT6CFV1</accession>
<dbReference type="Pfam" id="PF13561">
    <property type="entry name" value="adh_short_C2"/>
    <property type="match status" value="1"/>
</dbReference>
<dbReference type="RefSeq" id="WP_277275352.1">
    <property type="nucleotide sequence ID" value="NZ_JAROCY010000002.1"/>
</dbReference>
<evidence type="ECO:0000313" key="3">
    <source>
        <dbReference type="Proteomes" id="UP001222770"/>
    </source>
</evidence>
<name>A0ABT6CFV1_9SPHN</name>
<dbReference type="PRINTS" id="PR00080">
    <property type="entry name" value="SDRFAMILY"/>
</dbReference>
<reference evidence="2 3" key="1">
    <citation type="submission" date="2023-03" db="EMBL/GenBank/DDBJ databases">
        <title>Novosphingobium cyanobacteriorum sp. nov., isolated from a eutrophic reservoir during the Microcystis bloom period.</title>
        <authorList>
            <person name="Kang M."/>
            <person name="Le V."/>
            <person name="Ko S.-R."/>
            <person name="Lee S.-A."/>
            <person name="Ahn C.-Y."/>
        </authorList>
    </citation>
    <scope>NUCLEOTIDE SEQUENCE [LARGE SCALE GENOMIC DNA]</scope>
    <source>
        <strain evidence="2 3">HBC54</strain>
    </source>
</reference>
<evidence type="ECO:0000256" key="1">
    <source>
        <dbReference type="ARBA" id="ARBA00006484"/>
    </source>
</evidence>
<gene>
    <name evidence="2" type="ORF">POM99_03190</name>
</gene>
<keyword evidence="3" id="KW-1185">Reference proteome</keyword>
<dbReference type="InterPro" id="IPR002347">
    <property type="entry name" value="SDR_fam"/>
</dbReference>
<dbReference type="CDD" id="cd05233">
    <property type="entry name" value="SDR_c"/>
    <property type="match status" value="1"/>
</dbReference>
<comment type="caution">
    <text evidence="2">The sequence shown here is derived from an EMBL/GenBank/DDBJ whole genome shotgun (WGS) entry which is preliminary data.</text>
</comment>
<dbReference type="EMBL" id="JAROCY010000002">
    <property type="protein sequence ID" value="MDF8332193.1"/>
    <property type="molecule type" value="Genomic_DNA"/>
</dbReference>
<dbReference type="InterPro" id="IPR036291">
    <property type="entry name" value="NAD(P)-bd_dom_sf"/>
</dbReference>
<evidence type="ECO:0000313" key="2">
    <source>
        <dbReference type="EMBL" id="MDF8332193.1"/>
    </source>
</evidence>
<dbReference type="InterPro" id="IPR020904">
    <property type="entry name" value="Sc_DH/Rdtase_CS"/>
</dbReference>
<protein>
    <submittedName>
        <fullName evidence="2">SDR family NAD(P)-dependent oxidoreductase</fullName>
    </submittedName>
</protein>
<comment type="similarity">
    <text evidence="1">Belongs to the short-chain dehydrogenases/reductases (SDR) family.</text>
</comment>
<dbReference type="PRINTS" id="PR00081">
    <property type="entry name" value="GDHRDH"/>
</dbReference>
<sequence>MLPPSRADKAEGQMMDMTGRVALVTGAGRMRGIGRATALRLARAGAAVVVSESRRAPASFPVEERAVGWQGAASVVAEITAAGGRAAAIACDVTDVADVEAMFERAITEIGVPDAIVNNAGTAGGAGSTPIIDMDDALWHRTIAINLDGTYHVAKHAARAMRQAGTKGAIVNISSLAGRTGMANYGAYCASKFAVIGFTQQLAQELVAIGIRVNCVCPGSVDTDMMDGTFQRTAERSGKVVPADVKRAVAKGIPMRRQGHVEEQAAMIGFLLSDDASYITGQTINVDGGVRMD</sequence>
<organism evidence="2 3">
    <name type="scientific">Novosphingobium cyanobacteriorum</name>
    <dbReference type="NCBI Taxonomy" id="3024215"/>
    <lineage>
        <taxon>Bacteria</taxon>
        <taxon>Pseudomonadati</taxon>
        <taxon>Pseudomonadota</taxon>
        <taxon>Alphaproteobacteria</taxon>
        <taxon>Sphingomonadales</taxon>
        <taxon>Sphingomonadaceae</taxon>
        <taxon>Novosphingobium</taxon>
    </lineage>
</organism>
<dbReference type="PANTHER" id="PTHR42760">
    <property type="entry name" value="SHORT-CHAIN DEHYDROGENASES/REDUCTASES FAMILY MEMBER"/>
    <property type="match status" value="1"/>
</dbReference>
<proteinExistence type="inferred from homology"/>
<dbReference type="Proteomes" id="UP001222770">
    <property type="component" value="Unassembled WGS sequence"/>
</dbReference>